<dbReference type="Gene3D" id="3.30.450.20">
    <property type="entry name" value="PAS domain"/>
    <property type="match status" value="1"/>
</dbReference>
<dbReference type="SUPFAM" id="SSF55785">
    <property type="entry name" value="PYP-like sensor domain (PAS domain)"/>
    <property type="match status" value="1"/>
</dbReference>
<evidence type="ECO:0000313" key="8">
    <source>
        <dbReference type="Proteomes" id="UP000294850"/>
    </source>
</evidence>
<evidence type="ECO:0000259" key="6">
    <source>
        <dbReference type="PROSITE" id="PS50109"/>
    </source>
</evidence>
<organism evidence="7 8">
    <name type="scientific">Dyadobacter psychrotolerans</name>
    <dbReference type="NCBI Taxonomy" id="2541721"/>
    <lineage>
        <taxon>Bacteria</taxon>
        <taxon>Pseudomonadati</taxon>
        <taxon>Bacteroidota</taxon>
        <taxon>Cytophagia</taxon>
        <taxon>Cytophagales</taxon>
        <taxon>Spirosomataceae</taxon>
        <taxon>Dyadobacter</taxon>
    </lineage>
</organism>
<dbReference type="CDD" id="cd00130">
    <property type="entry name" value="PAS"/>
    <property type="match status" value="1"/>
</dbReference>
<gene>
    <name evidence="7" type="ORF">E0F88_00045</name>
</gene>
<dbReference type="InterPro" id="IPR005467">
    <property type="entry name" value="His_kinase_dom"/>
</dbReference>
<evidence type="ECO:0000256" key="3">
    <source>
        <dbReference type="ARBA" id="ARBA00022553"/>
    </source>
</evidence>
<evidence type="ECO:0000256" key="2">
    <source>
        <dbReference type="ARBA" id="ARBA00012438"/>
    </source>
</evidence>
<dbReference type="GO" id="GO:0004673">
    <property type="term" value="F:protein histidine kinase activity"/>
    <property type="evidence" value="ECO:0007669"/>
    <property type="project" value="UniProtKB-EC"/>
</dbReference>
<dbReference type="AlphaFoldDB" id="A0A4R5DZI8"/>
<reference evidence="7 8" key="1">
    <citation type="submission" date="2019-03" db="EMBL/GenBank/DDBJ databases">
        <title>Dyadobacter AR-3-6 sp. nov., isolated from arctic soil.</title>
        <authorList>
            <person name="Chaudhary D.K."/>
        </authorList>
    </citation>
    <scope>NUCLEOTIDE SEQUENCE [LARGE SCALE GENOMIC DNA]</scope>
    <source>
        <strain evidence="7 8">AR-3-6</strain>
    </source>
</reference>
<keyword evidence="3" id="KW-0597">Phosphoprotein</keyword>
<dbReference type="SUPFAM" id="SSF55874">
    <property type="entry name" value="ATPase domain of HSP90 chaperone/DNA topoisomerase II/histidine kinase"/>
    <property type="match status" value="1"/>
</dbReference>
<proteinExistence type="predicted"/>
<dbReference type="InterPro" id="IPR000014">
    <property type="entry name" value="PAS"/>
</dbReference>
<dbReference type="EMBL" id="SMFL01000001">
    <property type="protein sequence ID" value="TDE17990.1"/>
    <property type="molecule type" value="Genomic_DNA"/>
</dbReference>
<dbReference type="PANTHER" id="PTHR43304">
    <property type="entry name" value="PHYTOCHROME-LIKE PROTEIN CPH1"/>
    <property type="match status" value="1"/>
</dbReference>
<dbReference type="InterPro" id="IPR035965">
    <property type="entry name" value="PAS-like_dom_sf"/>
</dbReference>
<comment type="catalytic activity">
    <reaction evidence="1">
        <text>ATP + protein L-histidine = ADP + protein N-phospho-L-histidine.</text>
        <dbReference type="EC" id="2.7.13.3"/>
    </reaction>
</comment>
<evidence type="ECO:0000256" key="1">
    <source>
        <dbReference type="ARBA" id="ARBA00000085"/>
    </source>
</evidence>
<dbReference type="Pfam" id="PF08448">
    <property type="entry name" value="PAS_4"/>
    <property type="match status" value="1"/>
</dbReference>
<sequence>MSPYPNSKRIEFLATLVTDHITAMIAYWDKDLICRFANASYLKWFGKRSEDMVDKITLSELLGPLYEKNLPYIEGALRGDAQIFEREIPLPTGEPRYSLASYFPDIEDGKVIGFFVHVADVHEMKLLEKELIKSNEVVTEQNKQLKNFANIVSHNLRSYSGNLGSLLQLLDIVDTEDEKAVILNYLRDLSKSFSATVDHLTEIVNYQNQQERPHVSCNLLQYVNETITILKLQIDSCNAVIQIKVESRLNLMTNPAYLESILLNLITNALKYRHPQRRPDITIQAWKTNTSIVLDIRDNGLGIDLNKHGKSLFGMNQTFHGNADAHGIGLYITKYQIDSLGGGIVVESEVDLGSTFRVTFN</sequence>
<dbReference type="SMART" id="SM00387">
    <property type="entry name" value="HATPase_c"/>
    <property type="match status" value="1"/>
</dbReference>
<dbReference type="PANTHER" id="PTHR43304:SF1">
    <property type="entry name" value="PAC DOMAIN-CONTAINING PROTEIN"/>
    <property type="match status" value="1"/>
</dbReference>
<dbReference type="EC" id="2.7.13.3" evidence="2"/>
<keyword evidence="5" id="KW-0418">Kinase</keyword>
<evidence type="ECO:0000256" key="4">
    <source>
        <dbReference type="ARBA" id="ARBA00022679"/>
    </source>
</evidence>
<dbReference type="InterPro" id="IPR052162">
    <property type="entry name" value="Sensor_kinase/Photoreceptor"/>
</dbReference>
<accession>A0A4R5DZI8</accession>
<dbReference type="PROSITE" id="PS50109">
    <property type="entry name" value="HIS_KIN"/>
    <property type="match status" value="1"/>
</dbReference>
<dbReference type="Proteomes" id="UP000294850">
    <property type="component" value="Unassembled WGS sequence"/>
</dbReference>
<protein>
    <recommendedName>
        <fullName evidence="2">histidine kinase</fullName>
        <ecNumber evidence="2">2.7.13.3</ecNumber>
    </recommendedName>
</protein>
<keyword evidence="4" id="KW-0808">Transferase</keyword>
<dbReference type="RefSeq" id="WP_131955462.1">
    <property type="nucleotide sequence ID" value="NZ_SMFL01000001.1"/>
</dbReference>
<dbReference type="Pfam" id="PF02518">
    <property type="entry name" value="HATPase_c"/>
    <property type="match status" value="1"/>
</dbReference>
<dbReference type="NCBIfam" id="TIGR00229">
    <property type="entry name" value="sensory_box"/>
    <property type="match status" value="1"/>
</dbReference>
<dbReference type="InterPro" id="IPR003594">
    <property type="entry name" value="HATPase_dom"/>
</dbReference>
<dbReference type="Gene3D" id="3.30.565.10">
    <property type="entry name" value="Histidine kinase-like ATPase, C-terminal domain"/>
    <property type="match status" value="1"/>
</dbReference>
<evidence type="ECO:0000256" key="5">
    <source>
        <dbReference type="ARBA" id="ARBA00022777"/>
    </source>
</evidence>
<dbReference type="OrthoDB" id="5522855at2"/>
<dbReference type="PRINTS" id="PR00344">
    <property type="entry name" value="BCTRLSENSOR"/>
</dbReference>
<dbReference type="InterPro" id="IPR004358">
    <property type="entry name" value="Sig_transdc_His_kin-like_C"/>
</dbReference>
<comment type="caution">
    <text evidence="7">The sequence shown here is derived from an EMBL/GenBank/DDBJ whole genome shotgun (WGS) entry which is preliminary data.</text>
</comment>
<evidence type="ECO:0000313" key="7">
    <source>
        <dbReference type="EMBL" id="TDE17990.1"/>
    </source>
</evidence>
<name>A0A4R5DZI8_9BACT</name>
<feature type="domain" description="Histidine kinase" evidence="6">
    <location>
        <begin position="151"/>
        <end position="361"/>
    </location>
</feature>
<dbReference type="InterPro" id="IPR013656">
    <property type="entry name" value="PAS_4"/>
</dbReference>
<keyword evidence="8" id="KW-1185">Reference proteome</keyword>
<dbReference type="InterPro" id="IPR036890">
    <property type="entry name" value="HATPase_C_sf"/>
</dbReference>